<organism evidence="2">
    <name type="scientific">Anguilla anguilla</name>
    <name type="common">European freshwater eel</name>
    <name type="synonym">Muraena anguilla</name>
    <dbReference type="NCBI Taxonomy" id="7936"/>
    <lineage>
        <taxon>Eukaryota</taxon>
        <taxon>Metazoa</taxon>
        <taxon>Chordata</taxon>
        <taxon>Craniata</taxon>
        <taxon>Vertebrata</taxon>
        <taxon>Euteleostomi</taxon>
        <taxon>Actinopterygii</taxon>
        <taxon>Neopterygii</taxon>
        <taxon>Teleostei</taxon>
        <taxon>Anguilliformes</taxon>
        <taxon>Anguillidae</taxon>
        <taxon>Anguilla</taxon>
    </lineage>
</organism>
<name>A0A0E9UWH8_ANGAN</name>
<evidence type="ECO:0000256" key="1">
    <source>
        <dbReference type="SAM" id="SignalP"/>
    </source>
</evidence>
<feature type="signal peptide" evidence="1">
    <location>
        <begin position="1"/>
        <end position="19"/>
    </location>
</feature>
<feature type="chain" id="PRO_5002433413" evidence="1">
    <location>
        <begin position="20"/>
        <end position="51"/>
    </location>
</feature>
<sequence>MLYAVVYVCFCILFMSIRGAVSYAAHCKDVYNQSNIVVIYHCVFLTVLWRE</sequence>
<protein>
    <submittedName>
        <fullName evidence="2">Uncharacterized protein</fullName>
    </submittedName>
</protein>
<reference evidence="2" key="1">
    <citation type="submission" date="2014-11" db="EMBL/GenBank/DDBJ databases">
        <authorList>
            <person name="Amaro Gonzalez C."/>
        </authorList>
    </citation>
    <scope>NUCLEOTIDE SEQUENCE</scope>
</reference>
<dbReference type="AlphaFoldDB" id="A0A0E9UWH8"/>
<evidence type="ECO:0000313" key="2">
    <source>
        <dbReference type="EMBL" id="JAH70182.1"/>
    </source>
</evidence>
<keyword evidence="1" id="KW-0732">Signal</keyword>
<reference evidence="2" key="2">
    <citation type="journal article" date="2015" name="Fish Shellfish Immunol.">
        <title>Early steps in the European eel (Anguilla anguilla)-Vibrio vulnificus interaction in the gills: Role of the RtxA13 toxin.</title>
        <authorList>
            <person name="Callol A."/>
            <person name="Pajuelo D."/>
            <person name="Ebbesson L."/>
            <person name="Teles M."/>
            <person name="MacKenzie S."/>
            <person name="Amaro C."/>
        </authorList>
    </citation>
    <scope>NUCLEOTIDE SEQUENCE</scope>
</reference>
<dbReference type="EMBL" id="GBXM01038395">
    <property type="protein sequence ID" value="JAH70182.1"/>
    <property type="molecule type" value="Transcribed_RNA"/>
</dbReference>
<accession>A0A0E9UWH8</accession>
<proteinExistence type="predicted"/>